<dbReference type="SUPFAM" id="SSF48371">
    <property type="entry name" value="ARM repeat"/>
    <property type="match status" value="2"/>
</dbReference>
<comment type="caution">
    <text evidence="2">The sequence shown here is derived from an EMBL/GenBank/DDBJ whole genome shotgun (WGS) entry which is preliminary data.</text>
</comment>
<reference evidence="2" key="1">
    <citation type="submission" date="2022-08" db="EMBL/GenBank/DDBJ databases">
        <title>Novel sulphate-reducing endosymbionts in the free-living metamonad Anaeramoeba.</title>
        <authorList>
            <person name="Jerlstrom-Hultqvist J."/>
            <person name="Cepicka I."/>
            <person name="Gallot-Lavallee L."/>
            <person name="Salas-Leiva D."/>
            <person name="Curtis B.A."/>
            <person name="Zahonova K."/>
            <person name="Pipaliya S."/>
            <person name="Dacks J."/>
            <person name="Roger A.J."/>
        </authorList>
    </citation>
    <scope>NUCLEOTIDE SEQUENCE</scope>
    <source>
        <strain evidence="2">Busselton2</strain>
    </source>
</reference>
<dbReference type="InterPro" id="IPR012860">
    <property type="entry name" value="Afi1_N"/>
</dbReference>
<dbReference type="GO" id="GO:0051666">
    <property type="term" value="P:actin cortical patch localization"/>
    <property type="evidence" value="ECO:0007669"/>
    <property type="project" value="TreeGrafter"/>
</dbReference>
<evidence type="ECO:0000313" key="2">
    <source>
        <dbReference type="EMBL" id="KAJ3452896.1"/>
    </source>
</evidence>
<feature type="domain" description="UDENN" evidence="1">
    <location>
        <begin position="13"/>
        <end position="394"/>
    </location>
</feature>
<gene>
    <name evidence="2" type="ORF">M0812_04675</name>
</gene>
<name>A0AAV8AF26_9EUKA</name>
<dbReference type="InterPro" id="IPR011989">
    <property type="entry name" value="ARM-like"/>
</dbReference>
<dbReference type="Gene3D" id="1.25.10.10">
    <property type="entry name" value="Leucine-rich Repeat Variant"/>
    <property type="match status" value="1"/>
</dbReference>
<evidence type="ECO:0000313" key="3">
    <source>
        <dbReference type="Proteomes" id="UP001146793"/>
    </source>
</evidence>
<dbReference type="Pfam" id="PF07792">
    <property type="entry name" value="Afi1"/>
    <property type="match status" value="1"/>
</dbReference>
<dbReference type="GO" id="GO:0005886">
    <property type="term" value="C:plasma membrane"/>
    <property type="evidence" value="ECO:0007669"/>
    <property type="project" value="TreeGrafter"/>
</dbReference>
<protein>
    <submittedName>
        <fullName evidence="2">Arf3-interacting protein</fullName>
    </submittedName>
</protein>
<dbReference type="InterPro" id="IPR016024">
    <property type="entry name" value="ARM-type_fold"/>
</dbReference>
<dbReference type="EMBL" id="JANTQA010000008">
    <property type="protein sequence ID" value="KAJ3452896.1"/>
    <property type="molecule type" value="Genomic_DNA"/>
</dbReference>
<dbReference type="PANTHER" id="PTHR28245:SF1">
    <property type="entry name" value="ARF3-INTERACTING PROTEIN 1"/>
    <property type="match status" value="1"/>
</dbReference>
<accession>A0AAV8AF26</accession>
<dbReference type="PROSITE" id="PS50211">
    <property type="entry name" value="DENN"/>
    <property type="match status" value="1"/>
</dbReference>
<dbReference type="Proteomes" id="UP001146793">
    <property type="component" value="Unassembled WGS sequence"/>
</dbReference>
<dbReference type="PANTHER" id="PTHR28245">
    <property type="entry name" value="ARF3-INTERACTING PROTEIN 1"/>
    <property type="match status" value="1"/>
</dbReference>
<dbReference type="Pfam" id="PF08616">
    <property type="entry name" value="SPA"/>
    <property type="match status" value="1"/>
</dbReference>
<dbReference type="AlphaFoldDB" id="A0AAV8AF26"/>
<evidence type="ECO:0000259" key="1">
    <source>
        <dbReference type="PROSITE" id="PS50211"/>
    </source>
</evidence>
<sequence length="864" mass="98795">MSKNKKKLKKPIFSISIAEFDIDIGNTLVKRFPEFKFEKYNYQSLANLVIPDGAHIHKSDHTYLVLDCSGEKGFPSEACEESYLFGIGIFVCIHDETVRRGAKQSSILLLSKLPYFPLYFPLLKTTLTKYMLDPNISHIKTLYKALNESLQKENQLTLFGETYPLNIPRYQIDEFPGASLIQIVKLFKMDTMILWYAMLLKSRIFVIGQPAGKVSNCVISTPLLVSPLKGFTGLLVPYVALTDVHLIEKKSFIAGSTNPIFSMRPEWCDFVANFATGTVTQNKEEKMKITGSDRALIKNVLSGVNDNRSESWVRKQFVEYTENFLRSWISGSPKSIHKKYLHNFDQNEMYKKYHNELSERIKLLKPEEKKSPKDFLDILIDENEELGALEKTKTLYNLHTNLVNLTAIEEACDHDGVTTMFQFLGEKSAQVRKYATGVISQLSLCVKGQLSVLSGPTLKQIVALLDDKMSNVQNAACYCLMKISSLYIGADSLVKRNVHLKLKEIIEKSTDLKLKSTAVQALVHIYNFLPNIEKVGVEEFKKEFESVDPKYVSNLINLFDLYEQELPKTTEPSNELKKYLTGLQSDSVENRVLATQYLLADLVSNSNLIYDLVLTDSLDIVFENEKSNPPDHILSQLCVDVLVIAVDTFFGRKEIIKNKFVNRAIIQLRTTEDPLYIFYVLRFLEVAAQYKETAQIIVENNGIEIALKTVLKHILRPMFNNLAIPGLGIIKHLLLLFPEKKSQFFEHVKVLEPYFVHTTKRFVSQPSHDREIQDLILKIIILAGFELEQVKQNSLKREFLVKKFTEYKGTDKKEKLGIGFSEDSLLKNYTIEELIPTLSEERISQVDEFVKLMEIPFNGETGYD</sequence>
<dbReference type="InterPro" id="IPR037516">
    <property type="entry name" value="Tripartite_DENN"/>
</dbReference>
<organism evidence="2 3">
    <name type="scientific">Anaeramoeba flamelloides</name>
    <dbReference type="NCBI Taxonomy" id="1746091"/>
    <lineage>
        <taxon>Eukaryota</taxon>
        <taxon>Metamonada</taxon>
        <taxon>Anaeramoebidae</taxon>
        <taxon>Anaeramoeba</taxon>
    </lineage>
</organism>
<dbReference type="InterPro" id="IPR052809">
    <property type="entry name" value="Actin_polarity_regulatory"/>
</dbReference>
<proteinExistence type="predicted"/>